<gene>
    <name evidence="1" type="ORF">PYW08_013493</name>
</gene>
<comment type="caution">
    <text evidence="1">The sequence shown here is derived from an EMBL/GenBank/DDBJ whole genome shotgun (WGS) entry which is preliminary data.</text>
</comment>
<protein>
    <submittedName>
        <fullName evidence="1">Uncharacterized protein</fullName>
    </submittedName>
</protein>
<name>A0ACC2QIF6_9NEOP</name>
<dbReference type="EMBL" id="CM056780">
    <property type="protein sequence ID" value="KAJ8716208.1"/>
    <property type="molecule type" value="Genomic_DNA"/>
</dbReference>
<sequence>MHDEDTHSVIIDIPKLRTRKVTSSVKLKSSKPVFQTRVKPCDDKKQTCSLPFIKPLAVATVRKDEVLLPYIVYSRKQEKEKLRQRMTTGLQGNYKAIYEEKQRRLHIDDPPNEVRTVTDHDPGFFTSVNGSFLASYVAPYKSLKYLFNSQLRWRQEVGYRNDCMLNIDTNFQKEQEVYDLSTKRYMEQVKNFEAFVSADYRNSMLCLNKWDEVKLAVTQQKFELLCLAAKMFTITSRLIGLDYRYGLQQKYGRFLYYLSPPSWRFNNRNFARSVEIEAKGFDFGMSSEEDTFNVMFEKMKRECYSGLVKPVLYFKHPDDLMRLFDGIEQQHLHHFTHVVALAPHATFLKKGIKLFKDIIEQDSAGTLNIIKQFQKLLKFSEDQRLQLQTKFYKIINGFFYECVGHPEVLKFQTHLEFCYEKIYNEKPINMDMVATAKALEDVYMDYSKRLDAVTGDKIKAAVTQYFKSERLKYRRAKVAARELRQFERLERELLRAHAPVANGQQGFSINIQRNSRKKLCPRTKYDETRNSLTEAEVEYLTLFTDWTDTEDPAKYLHVSPEDTGRSQK</sequence>
<accession>A0ACC2QIF6</accession>
<reference evidence="1" key="1">
    <citation type="submission" date="2023-03" db="EMBL/GenBank/DDBJ databases">
        <title>Chromosome-level genomes of two armyworms, Mythimna separata and Mythimna loreyi, provide insights into the biosynthesis and reception of sex pheromones.</title>
        <authorList>
            <person name="Zhao H."/>
        </authorList>
    </citation>
    <scope>NUCLEOTIDE SEQUENCE</scope>
    <source>
        <strain evidence="1">BeijingLab</strain>
    </source>
</reference>
<dbReference type="Proteomes" id="UP001231649">
    <property type="component" value="Chromosome 4"/>
</dbReference>
<keyword evidence="2" id="KW-1185">Reference proteome</keyword>
<evidence type="ECO:0000313" key="1">
    <source>
        <dbReference type="EMBL" id="KAJ8716208.1"/>
    </source>
</evidence>
<proteinExistence type="predicted"/>
<evidence type="ECO:0000313" key="2">
    <source>
        <dbReference type="Proteomes" id="UP001231649"/>
    </source>
</evidence>
<organism evidence="1 2">
    <name type="scientific">Mythimna loreyi</name>
    <dbReference type="NCBI Taxonomy" id="667449"/>
    <lineage>
        <taxon>Eukaryota</taxon>
        <taxon>Metazoa</taxon>
        <taxon>Ecdysozoa</taxon>
        <taxon>Arthropoda</taxon>
        <taxon>Hexapoda</taxon>
        <taxon>Insecta</taxon>
        <taxon>Pterygota</taxon>
        <taxon>Neoptera</taxon>
        <taxon>Endopterygota</taxon>
        <taxon>Lepidoptera</taxon>
        <taxon>Glossata</taxon>
        <taxon>Ditrysia</taxon>
        <taxon>Noctuoidea</taxon>
        <taxon>Noctuidae</taxon>
        <taxon>Noctuinae</taxon>
        <taxon>Hadenini</taxon>
        <taxon>Mythimna</taxon>
    </lineage>
</organism>